<accession>A0A2P4QVT8</accession>
<dbReference type="AlphaFoldDB" id="A0A2P4QVT8"/>
<reference evidence="2 3" key="1">
    <citation type="journal article" date="2013" name="Proc. Natl. Acad. Sci. U.S.A.">
        <title>Genome of an arbuscular mycorrhizal fungus provides insight into the oldest plant symbiosis.</title>
        <authorList>
            <person name="Tisserant E."/>
            <person name="Malbreil M."/>
            <person name="Kuo A."/>
            <person name="Kohler A."/>
            <person name="Symeonidi A."/>
            <person name="Balestrini R."/>
            <person name="Charron P."/>
            <person name="Duensing N."/>
            <person name="Frei Dit Frey N."/>
            <person name="Gianinazzi-Pearson V."/>
            <person name="Gilbert L.B."/>
            <person name="Handa Y."/>
            <person name="Herr J.R."/>
            <person name="Hijri M."/>
            <person name="Koul R."/>
            <person name="Kawaguchi M."/>
            <person name="Krajinski F."/>
            <person name="Lammers P.J."/>
            <person name="Masclaux F.G."/>
            <person name="Murat C."/>
            <person name="Morin E."/>
            <person name="Ndikumana S."/>
            <person name="Pagni M."/>
            <person name="Petitpierre D."/>
            <person name="Requena N."/>
            <person name="Rosikiewicz P."/>
            <person name="Riley R."/>
            <person name="Saito K."/>
            <person name="San Clemente H."/>
            <person name="Shapiro H."/>
            <person name="van Tuinen D."/>
            <person name="Becard G."/>
            <person name="Bonfante P."/>
            <person name="Paszkowski U."/>
            <person name="Shachar-Hill Y.Y."/>
            <person name="Tuskan G.A."/>
            <person name="Young P.W."/>
            <person name="Sanders I.R."/>
            <person name="Henrissat B."/>
            <person name="Rensing S.A."/>
            <person name="Grigoriev I.V."/>
            <person name="Corradi N."/>
            <person name="Roux C."/>
            <person name="Martin F."/>
        </authorList>
    </citation>
    <scope>NUCLEOTIDE SEQUENCE [LARGE SCALE GENOMIC DNA]</scope>
    <source>
        <strain evidence="2 3">DAOM 197198</strain>
    </source>
</reference>
<evidence type="ECO:0000256" key="1">
    <source>
        <dbReference type="SAM" id="MobiDB-lite"/>
    </source>
</evidence>
<dbReference type="Proteomes" id="UP000018888">
    <property type="component" value="Unassembled WGS sequence"/>
</dbReference>
<evidence type="ECO:0000313" key="3">
    <source>
        <dbReference type="Proteomes" id="UP000018888"/>
    </source>
</evidence>
<organism evidence="2 3">
    <name type="scientific">Rhizophagus irregularis (strain DAOM 181602 / DAOM 197198 / MUCL 43194)</name>
    <name type="common">Arbuscular mycorrhizal fungus</name>
    <name type="synonym">Glomus intraradices</name>
    <dbReference type="NCBI Taxonomy" id="747089"/>
    <lineage>
        <taxon>Eukaryota</taxon>
        <taxon>Fungi</taxon>
        <taxon>Fungi incertae sedis</taxon>
        <taxon>Mucoromycota</taxon>
        <taxon>Glomeromycotina</taxon>
        <taxon>Glomeromycetes</taxon>
        <taxon>Glomerales</taxon>
        <taxon>Glomeraceae</taxon>
        <taxon>Rhizophagus</taxon>
    </lineage>
</organism>
<protein>
    <submittedName>
        <fullName evidence="2">Uncharacterized protein</fullName>
    </submittedName>
</protein>
<dbReference type="EMBL" id="AUPC02000009">
    <property type="protein sequence ID" value="POG81784.1"/>
    <property type="molecule type" value="Genomic_DNA"/>
</dbReference>
<evidence type="ECO:0000313" key="2">
    <source>
        <dbReference type="EMBL" id="POG81784.1"/>
    </source>
</evidence>
<dbReference type="VEuPathDB" id="FungiDB:RhiirFUN_000754"/>
<gene>
    <name evidence="2" type="ORF">GLOIN_2v1505199</name>
</gene>
<reference evidence="2 3" key="2">
    <citation type="journal article" date="2018" name="New Phytol.">
        <title>High intraspecific genome diversity in the model arbuscular mycorrhizal symbiont Rhizophagus irregularis.</title>
        <authorList>
            <person name="Chen E.C.H."/>
            <person name="Morin E."/>
            <person name="Beaudet D."/>
            <person name="Noel J."/>
            <person name="Yildirir G."/>
            <person name="Ndikumana S."/>
            <person name="Charron P."/>
            <person name="St-Onge C."/>
            <person name="Giorgi J."/>
            <person name="Kruger M."/>
            <person name="Marton T."/>
            <person name="Ropars J."/>
            <person name="Grigoriev I.V."/>
            <person name="Hainaut M."/>
            <person name="Henrissat B."/>
            <person name="Roux C."/>
            <person name="Martin F."/>
            <person name="Corradi N."/>
        </authorList>
    </citation>
    <scope>NUCLEOTIDE SEQUENCE [LARGE SCALE GENOMIC DNA]</scope>
    <source>
        <strain evidence="2 3">DAOM 197198</strain>
    </source>
</reference>
<proteinExistence type="predicted"/>
<feature type="region of interest" description="Disordered" evidence="1">
    <location>
        <begin position="143"/>
        <end position="173"/>
    </location>
</feature>
<feature type="compositionally biased region" description="Basic residues" evidence="1">
    <location>
        <begin position="143"/>
        <end position="153"/>
    </location>
</feature>
<name>A0A2P4QVT8_RHIID</name>
<feature type="non-terminal residue" evidence="2">
    <location>
        <position position="1"/>
    </location>
</feature>
<comment type="caution">
    <text evidence="2">The sequence shown here is derived from an EMBL/GenBank/DDBJ whole genome shotgun (WGS) entry which is preliminary data.</text>
</comment>
<sequence length="173" mass="19707">QNKKKEFYYSTNKLKNIKRIELHPSPPSSPIQYSKQRINNKIFSKKNYFFPLFLKNNKQQIYESGHTEVAGIFKKGFEDTKASYGFKIVDECKNTLFDLTDGLNIKVDGCGGTKSFRHKFTNMSIDCDDNGILTKTLHHSKRHCNSSKFKKRGPNGAMTTQNGEGHGYAGLSK</sequence>
<keyword evidence="3" id="KW-1185">Reference proteome</keyword>
<feature type="compositionally biased region" description="Gly residues" evidence="1">
    <location>
        <begin position="164"/>
        <end position="173"/>
    </location>
</feature>